<keyword evidence="2" id="KW-1185">Reference proteome</keyword>
<name>A0ABM7FCN0_9ACTN</name>
<proteinExistence type="predicted"/>
<evidence type="ECO:0000313" key="1">
    <source>
        <dbReference type="EMBL" id="BBC33939.1"/>
    </source>
</evidence>
<organism evidence="1 2">
    <name type="scientific">Streptomyces graminofaciens</name>
    <dbReference type="NCBI Taxonomy" id="68212"/>
    <lineage>
        <taxon>Bacteria</taxon>
        <taxon>Bacillati</taxon>
        <taxon>Actinomycetota</taxon>
        <taxon>Actinomycetes</taxon>
        <taxon>Kitasatosporales</taxon>
        <taxon>Streptomycetaceae</taxon>
        <taxon>Streptomyces</taxon>
    </lineage>
</organism>
<sequence length="164" mass="19219">MRWFRSMLRGMRTAFRNKSLHTALAVIDREERVLLCRVHGDPSWRPVASRVIRLLPSPFSVIHVLDSLFSHWFLARTPVVGRYNPLPARDRLDESTRIFVVRRSKMRSFSLRARARVVTTVDYAWHPLSNVEDEKFDVHPRELGPFLRGYIEGWIPDGIITLVE</sequence>
<reference evidence="1 2" key="2">
    <citation type="journal article" date="2023" name="ChemBioChem">
        <title>Acyltransferase Domain Exchange between Two Independent Type I Polyketide Synthases in the Same Producer Strain of Macrolide Antibiotics.</title>
        <authorList>
            <person name="Kudo F."/>
            <person name="Kishikawa K."/>
            <person name="Tsuboi K."/>
            <person name="Kido T."/>
            <person name="Usui T."/>
            <person name="Hashimoto J."/>
            <person name="Shin-Ya K."/>
            <person name="Miyanaga A."/>
            <person name="Eguchi T."/>
        </authorList>
    </citation>
    <scope>NUCLEOTIDE SEQUENCE [LARGE SCALE GENOMIC DNA]</scope>
    <source>
        <strain evidence="1 2">A-8890</strain>
    </source>
</reference>
<protein>
    <submittedName>
        <fullName evidence="1">Uncharacterized protein</fullName>
    </submittedName>
</protein>
<evidence type="ECO:0000313" key="2">
    <source>
        <dbReference type="Proteomes" id="UP001321542"/>
    </source>
</evidence>
<reference evidence="1 2" key="1">
    <citation type="journal article" date="2010" name="ChemBioChem">
        <title>Cloning and characterization of the biosynthetic gene cluster of 16-membered macrolide antibiotic FD-891: involvement of a dual functional cytochrome P450 monooxygenase catalyzing epoxidation and hydroxylation.</title>
        <authorList>
            <person name="Kudo F."/>
            <person name="Motegi A."/>
            <person name="Mizoue K."/>
            <person name="Eguchi T."/>
        </authorList>
    </citation>
    <scope>NUCLEOTIDE SEQUENCE [LARGE SCALE GENOMIC DNA]</scope>
    <source>
        <strain evidence="1 2">A-8890</strain>
    </source>
</reference>
<dbReference type="Proteomes" id="UP001321542">
    <property type="component" value="Chromosome"/>
</dbReference>
<dbReference type="EMBL" id="AP018448">
    <property type="protein sequence ID" value="BBC33939.1"/>
    <property type="molecule type" value="Genomic_DNA"/>
</dbReference>
<gene>
    <name evidence="1" type="ORF">SGFS_052330</name>
</gene>
<accession>A0ABM7FCN0</accession>